<evidence type="ECO:0000256" key="2">
    <source>
        <dbReference type="ARBA" id="ARBA00022517"/>
    </source>
</evidence>
<dbReference type="PANTHER" id="PTHR33867">
    <property type="entry name" value="RIBOSOME MATURATION FACTOR RIMP"/>
    <property type="match status" value="1"/>
</dbReference>
<dbReference type="Gene3D" id="3.30.300.70">
    <property type="entry name" value="RimP-like superfamily, N-terminal"/>
    <property type="match status" value="1"/>
</dbReference>
<dbReference type="PANTHER" id="PTHR33867:SF1">
    <property type="entry name" value="RIBOSOME MATURATION FACTOR RIMP"/>
    <property type="match status" value="1"/>
</dbReference>
<dbReference type="Pfam" id="PF02576">
    <property type="entry name" value="RimP_N"/>
    <property type="match status" value="1"/>
</dbReference>
<reference evidence="7 8" key="1">
    <citation type="submission" date="2016-10" db="EMBL/GenBank/DDBJ databases">
        <authorList>
            <person name="de Groot N.N."/>
        </authorList>
    </citation>
    <scope>NUCLEOTIDE SEQUENCE [LARGE SCALE GENOMIC DNA]</scope>
    <source>
        <strain evidence="7 8">DSM 16957</strain>
    </source>
</reference>
<organism evidence="7 8">
    <name type="scientific">Aquimonas voraii</name>
    <dbReference type="NCBI Taxonomy" id="265719"/>
    <lineage>
        <taxon>Bacteria</taxon>
        <taxon>Pseudomonadati</taxon>
        <taxon>Pseudomonadota</taxon>
        <taxon>Gammaproteobacteria</taxon>
        <taxon>Lysobacterales</taxon>
        <taxon>Lysobacteraceae</taxon>
        <taxon>Aquimonas</taxon>
    </lineage>
</organism>
<dbReference type="GO" id="GO:0000028">
    <property type="term" value="P:ribosomal small subunit assembly"/>
    <property type="evidence" value="ECO:0007669"/>
    <property type="project" value="TreeGrafter"/>
</dbReference>
<dbReference type="Gene3D" id="2.30.30.180">
    <property type="entry name" value="Ribosome maturation factor RimP, C-terminal domain"/>
    <property type="match status" value="1"/>
</dbReference>
<protein>
    <recommendedName>
        <fullName evidence="3">Ribosome maturation factor RimP</fullName>
    </recommendedName>
</protein>
<dbReference type="InterPro" id="IPR028998">
    <property type="entry name" value="RimP_C"/>
</dbReference>
<dbReference type="FunFam" id="3.30.300.70:FF:000001">
    <property type="entry name" value="Ribosome maturation factor RimP"/>
    <property type="match status" value="1"/>
</dbReference>
<dbReference type="EMBL" id="FNAG01000002">
    <property type="protein sequence ID" value="SDD44963.1"/>
    <property type="molecule type" value="Genomic_DNA"/>
</dbReference>
<keyword evidence="2 3" id="KW-0690">Ribosome biogenesis</keyword>
<dbReference type="RefSeq" id="WP_091240564.1">
    <property type="nucleotide sequence ID" value="NZ_FNAG01000002.1"/>
</dbReference>
<feature type="domain" description="Ribosome maturation factor RimP C-terminal" evidence="6">
    <location>
        <begin position="87"/>
        <end position="152"/>
    </location>
</feature>
<name>A0A1G6UUJ0_9GAMM</name>
<feature type="compositionally biased region" description="Acidic residues" evidence="4">
    <location>
        <begin position="161"/>
        <end position="175"/>
    </location>
</feature>
<evidence type="ECO:0000259" key="6">
    <source>
        <dbReference type="Pfam" id="PF17384"/>
    </source>
</evidence>
<dbReference type="InterPro" id="IPR035956">
    <property type="entry name" value="RimP_N_sf"/>
</dbReference>
<dbReference type="Pfam" id="PF17384">
    <property type="entry name" value="DUF150_C"/>
    <property type="match status" value="1"/>
</dbReference>
<dbReference type="InterPro" id="IPR028989">
    <property type="entry name" value="RimP_N"/>
</dbReference>
<evidence type="ECO:0000256" key="4">
    <source>
        <dbReference type="SAM" id="MobiDB-lite"/>
    </source>
</evidence>
<dbReference type="OrthoDB" id="9805006at2"/>
<keyword evidence="8" id="KW-1185">Reference proteome</keyword>
<dbReference type="GO" id="GO:0005829">
    <property type="term" value="C:cytosol"/>
    <property type="evidence" value="ECO:0007669"/>
    <property type="project" value="TreeGrafter"/>
</dbReference>
<dbReference type="SUPFAM" id="SSF74942">
    <property type="entry name" value="YhbC-like, C-terminal domain"/>
    <property type="match status" value="1"/>
</dbReference>
<dbReference type="STRING" id="265719.SAMN04488509_102498"/>
<comment type="similarity">
    <text evidence="3">Belongs to the RimP family.</text>
</comment>
<evidence type="ECO:0000256" key="1">
    <source>
        <dbReference type="ARBA" id="ARBA00022490"/>
    </source>
</evidence>
<comment type="subcellular location">
    <subcellularLocation>
        <location evidence="3">Cytoplasm</location>
    </subcellularLocation>
</comment>
<evidence type="ECO:0000256" key="3">
    <source>
        <dbReference type="HAMAP-Rule" id="MF_01077"/>
    </source>
</evidence>
<evidence type="ECO:0000259" key="5">
    <source>
        <dbReference type="Pfam" id="PF02576"/>
    </source>
</evidence>
<dbReference type="SUPFAM" id="SSF75420">
    <property type="entry name" value="YhbC-like, N-terminal domain"/>
    <property type="match status" value="1"/>
</dbReference>
<dbReference type="CDD" id="cd01734">
    <property type="entry name" value="YlxS_C"/>
    <property type="match status" value="1"/>
</dbReference>
<accession>A0A1G6UUJ0</accession>
<sequence>MSQKIQELEALCSPVVLDLGLELLGIEYAPSSHRSVLRIYIDAEGRHVTLDDCTAVSREVSALLDVNDPIQGNYVLEVSSPGFDRPLFKPAHFERFLGQQAKIALHLPHEGRRRFSAFIRGVEGDEVLVEQDGKTYRLAHDNIAKARLVPDFSALGQGEPVEVDGEQVEASIYEDPDAKPAPRRPGRGR</sequence>
<dbReference type="NCBIfam" id="NF000927">
    <property type="entry name" value="PRK00092.1-1"/>
    <property type="match status" value="1"/>
</dbReference>
<evidence type="ECO:0000313" key="8">
    <source>
        <dbReference type="Proteomes" id="UP000199603"/>
    </source>
</evidence>
<dbReference type="AlphaFoldDB" id="A0A1G6UUJ0"/>
<dbReference type="InterPro" id="IPR036847">
    <property type="entry name" value="RimP_C_sf"/>
</dbReference>
<dbReference type="Proteomes" id="UP000199603">
    <property type="component" value="Unassembled WGS sequence"/>
</dbReference>
<gene>
    <name evidence="3" type="primary">rimP</name>
    <name evidence="7" type="ORF">SAMN04488509_102498</name>
</gene>
<keyword evidence="1 3" id="KW-0963">Cytoplasm</keyword>
<dbReference type="InterPro" id="IPR003728">
    <property type="entry name" value="Ribosome_maturation_RimP"/>
</dbReference>
<feature type="region of interest" description="Disordered" evidence="4">
    <location>
        <begin position="156"/>
        <end position="189"/>
    </location>
</feature>
<dbReference type="HAMAP" id="MF_01077">
    <property type="entry name" value="RimP"/>
    <property type="match status" value="1"/>
</dbReference>
<comment type="function">
    <text evidence="3">Required for maturation of 30S ribosomal subunits.</text>
</comment>
<feature type="domain" description="Ribosome maturation factor RimP N-terminal" evidence="5">
    <location>
        <begin position="11"/>
        <end position="84"/>
    </location>
</feature>
<proteinExistence type="inferred from homology"/>
<dbReference type="GO" id="GO:0006412">
    <property type="term" value="P:translation"/>
    <property type="evidence" value="ECO:0007669"/>
    <property type="project" value="TreeGrafter"/>
</dbReference>
<evidence type="ECO:0000313" key="7">
    <source>
        <dbReference type="EMBL" id="SDD44963.1"/>
    </source>
</evidence>